<dbReference type="EMBL" id="WTVQ01000050">
    <property type="protein sequence ID" value="NMG77121.1"/>
    <property type="molecule type" value="Genomic_DNA"/>
</dbReference>
<dbReference type="RefSeq" id="WP_169262256.1">
    <property type="nucleotide sequence ID" value="NZ_WTVQ01000050.1"/>
</dbReference>
<evidence type="ECO:0000313" key="2">
    <source>
        <dbReference type="Proteomes" id="UP000648984"/>
    </source>
</evidence>
<sequence>MTAAALSPCQLRRENAEFRDTGGRSEENRSSGFRPAFMDIATCMVYESRFADGRLAPFHLLDGLPDTVVLTRDAGGRVARIKESVVSGFVLSGRFYTREEAARAVAA</sequence>
<dbReference type="Proteomes" id="UP000648984">
    <property type="component" value="Unassembled WGS sequence"/>
</dbReference>
<reference evidence="1 2" key="1">
    <citation type="submission" date="2019-12" db="EMBL/GenBank/DDBJ databases">
        <title>Comparative genomics gives insights into the taxonomy of the Azoarcus-Aromatoleum group and reveals separate origins of nif in the plant-associated Azoarcus and non-plant-associated Aromatoleum sub-groups.</title>
        <authorList>
            <person name="Lafos M."/>
            <person name="Maluk M."/>
            <person name="Batista M."/>
            <person name="Junghare M."/>
            <person name="Carmona M."/>
            <person name="Faoro H."/>
            <person name="Cruz L.M."/>
            <person name="Battistoni F."/>
            <person name="De Souza E."/>
            <person name="Pedrosa F."/>
            <person name="Chen W.-M."/>
            <person name="Poole P.S."/>
            <person name="Dixon R.A."/>
            <person name="James E.K."/>
        </authorList>
    </citation>
    <scope>NUCLEOTIDE SEQUENCE [LARGE SCALE GENOMIC DNA]</scope>
    <source>
        <strain evidence="1 2">22Lin</strain>
    </source>
</reference>
<comment type="caution">
    <text evidence="1">The sequence shown here is derived from an EMBL/GenBank/DDBJ whole genome shotgun (WGS) entry which is preliminary data.</text>
</comment>
<gene>
    <name evidence="1" type="ORF">GPA25_20410</name>
</gene>
<accession>A0ABX1QFA3</accession>
<evidence type="ECO:0000313" key="1">
    <source>
        <dbReference type="EMBL" id="NMG77121.1"/>
    </source>
</evidence>
<protein>
    <submittedName>
        <fullName evidence="1">Uncharacterized protein</fullName>
    </submittedName>
</protein>
<proteinExistence type="predicted"/>
<name>A0ABX1QFA3_9RHOO</name>
<keyword evidence="2" id="KW-1185">Reference proteome</keyword>
<organism evidence="1 2">
    <name type="scientific">Aromatoleum diolicum</name>
    <dbReference type="NCBI Taxonomy" id="75796"/>
    <lineage>
        <taxon>Bacteria</taxon>
        <taxon>Pseudomonadati</taxon>
        <taxon>Pseudomonadota</taxon>
        <taxon>Betaproteobacteria</taxon>
        <taxon>Rhodocyclales</taxon>
        <taxon>Rhodocyclaceae</taxon>
        <taxon>Aromatoleum</taxon>
    </lineage>
</organism>